<organism evidence="8">
    <name type="scientific">Eutreptiella gymnastica</name>
    <dbReference type="NCBI Taxonomy" id="73025"/>
    <lineage>
        <taxon>Eukaryota</taxon>
        <taxon>Discoba</taxon>
        <taxon>Euglenozoa</taxon>
        <taxon>Euglenida</taxon>
        <taxon>Spirocuta</taxon>
        <taxon>Euglenophyceae</taxon>
        <taxon>Eutreptiales</taxon>
        <taxon>Eutreptiaceae</taxon>
        <taxon>Eutreptiella</taxon>
    </lineage>
</organism>
<keyword evidence="1" id="KW-0493">Microtubule</keyword>
<protein>
    <recommendedName>
        <fullName evidence="7">Kinesin motor domain-containing protein</fullName>
    </recommendedName>
</protein>
<evidence type="ECO:0000256" key="6">
    <source>
        <dbReference type="SAM" id="MobiDB-lite"/>
    </source>
</evidence>
<name>A0A7S4LE39_9EUGL</name>
<evidence type="ECO:0000259" key="7">
    <source>
        <dbReference type="PROSITE" id="PS50067"/>
    </source>
</evidence>
<dbReference type="SUPFAM" id="SSF52540">
    <property type="entry name" value="P-loop containing nucleoside triphosphate hydrolases"/>
    <property type="match status" value="1"/>
</dbReference>
<evidence type="ECO:0000256" key="2">
    <source>
        <dbReference type="ARBA" id="ARBA00023054"/>
    </source>
</evidence>
<evidence type="ECO:0000256" key="5">
    <source>
        <dbReference type="SAM" id="Coils"/>
    </source>
</evidence>
<evidence type="ECO:0000313" key="8">
    <source>
        <dbReference type="EMBL" id="CAE0823438.1"/>
    </source>
</evidence>
<evidence type="ECO:0000256" key="3">
    <source>
        <dbReference type="ARBA" id="ARBA00023175"/>
    </source>
</evidence>
<dbReference type="InterPro" id="IPR027417">
    <property type="entry name" value="P-loop_NTPase"/>
</dbReference>
<dbReference type="GO" id="GO:0008017">
    <property type="term" value="F:microtubule binding"/>
    <property type="evidence" value="ECO:0007669"/>
    <property type="project" value="InterPro"/>
</dbReference>
<keyword evidence="3 4" id="KW-0505">Motor protein</keyword>
<dbReference type="PANTHER" id="PTHR47968">
    <property type="entry name" value="CENTROMERE PROTEIN E"/>
    <property type="match status" value="1"/>
</dbReference>
<keyword evidence="4" id="KW-0547">Nucleotide-binding</keyword>
<dbReference type="CDD" id="cd00106">
    <property type="entry name" value="KISc"/>
    <property type="match status" value="1"/>
</dbReference>
<dbReference type="PANTHER" id="PTHR47968:SF36">
    <property type="entry name" value="KINESIN HEAVY CHAIN ISOFORM X1"/>
    <property type="match status" value="1"/>
</dbReference>
<proteinExistence type="inferred from homology"/>
<feature type="compositionally biased region" description="Low complexity" evidence="6">
    <location>
        <begin position="697"/>
        <end position="718"/>
    </location>
</feature>
<dbReference type="PROSITE" id="PS50067">
    <property type="entry name" value="KINESIN_MOTOR_2"/>
    <property type="match status" value="1"/>
</dbReference>
<keyword evidence="2 5" id="KW-0175">Coiled coil</keyword>
<dbReference type="Pfam" id="PF00225">
    <property type="entry name" value="Kinesin"/>
    <property type="match status" value="1"/>
</dbReference>
<reference evidence="8" key="1">
    <citation type="submission" date="2021-01" db="EMBL/GenBank/DDBJ databases">
        <authorList>
            <person name="Corre E."/>
            <person name="Pelletier E."/>
            <person name="Niang G."/>
            <person name="Scheremetjew M."/>
            <person name="Finn R."/>
            <person name="Kale V."/>
            <person name="Holt S."/>
            <person name="Cochrane G."/>
            <person name="Meng A."/>
            <person name="Brown T."/>
            <person name="Cohen L."/>
        </authorList>
    </citation>
    <scope>NUCLEOTIDE SEQUENCE</scope>
    <source>
        <strain evidence="8">CCMP1594</strain>
    </source>
</reference>
<dbReference type="GO" id="GO:0005524">
    <property type="term" value="F:ATP binding"/>
    <property type="evidence" value="ECO:0007669"/>
    <property type="project" value="UniProtKB-UniRule"/>
</dbReference>
<feature type="binding site" evidence="4">
    <location>
        <begin position="96"/>
        <end position="103"/>
    </location>
    <ligand>
        <name>ATP</name>
        <dbReference type="ChEBI" id="CHEBI:30616"/>
    </ligand>
</feature>
<dbReference type="Gene3D" id="3.40.850.10">
    <property type="entry name" value="Kinesin motor domain"/>
    <property type="match status" value="1"/>
</dbReference>
<dbReference type="EMBL" id="HBJA01100472">
    <property type="protein sequence ID" value="CAE0823438.1"/>
    <property type="molecule type" value="Transcribed_RNA"/>
</dbReference>
<feature type="coiled-coil region" evidence="5">
    <location>
        <begin position="500"/>
        <end position="534"/>
    </location>
</feature>
<dbReference type="SMART" id="SM00129">
    <property type="entry name" value="KISc"/>
    <property type="match status" value="1"/>
</dbReference>
<evidence type="ECO:0000256" key="1">
    <source>
        <dbReference type="ARBA" id="ARBA00022701"/>
    </source>
</evidence>
<dbReference type="AlphaFoldDB" id="A0A7S4LE39"/>
<evidence type="ECO:0000256" key="4">
    <source>
        <dbReference type="PROSITE-ProRule" id="PRU00283"/>
    </source>
</evidence>
<dbReference type="GO" id="GO:0005874">
    <property type="term" value="C:microtubule"/>
    <property type="evidence" value="ECO:0007669"/>
    <property type="project" value="UniProtKB-KW"/>
</dbReference>
<gene>
    <name evidence="8" type="ORF">EGYM00163_LOCUS34640</name>
</gene>
<dbReference type="InterPro" id="IPR001752">
    <property type="entry name" value="Kinesin_motor_dom"/>
</dbReference>
<accession>A0A7S4LE39</accession>
<feature type="domain" description="Kinesin motor" evidence="7">
    <location>
        <begin position="8"/>
        <end position="338"/>
    </location>
</feature>
<dbReference type="GO" id="GO:0007018">
    <property type="term" value="P:microtubule-based movement"/>
    <property type="evidence" value="ECO:0007669"/>
    <property type="project" value="InterPro"/>
</dbReference>
<comment type="similarity">
    <text evidence="4">Belongs to the TRAFAC class myosin-kinesin ATPase superfamily. Kinesin family.</text>
</comment>
<dbReference type="GO" id="GO:0003777">
    <property type="term" value="F:microtubule motor activity"/>
    <property type="evidence" value="ECO:0007669"/>
    <property type="project" value="InterPro"/>
</dbReference>
<sequence length="731" mass="80192">MADVADTRIRVILRVRPPNKNEREWFSKGEYKHILRPAAQTPNSDCCIIQDANGKENRYDKIFRDDCKQQHIFRDAALPTLENVFKGYCGAIMAYGQTGTGKTHTMQGYDKTSEGDERGIIPRAADYIFSRAQKETAYKFEISLSMVQIYLDKLQDLFAPEAPELNITPDTERVEMPGLTTKFVTTTSEFMKLFYLGESHRVTRATLMNPTSSRGHAALVCNVRMEPNDPSMSTKVGKLVLVDLAGYERFALTGITTGIAAEEAKKINASLLALGAVVNGLADKQKHVPYRNSKLTRLLRDCLGGTSKSTIVLTIGPCDKYKQETAGTLYFGFRAMAVKVDARIKEEYDPTKYIANLKEKLGECGKTMQKMVKFMKDKGIYDEYTEKNGVPEIPDCPDDDDDDEEMEIVAALTRQPSKKMSMKIADAQERGEAVPVSAMTASDMLADAVDESLPENVRKVQADWNIEVQAHQQAAEKELEMLRLRHLQDLEEAKNAGVSEAQLAKLRQDHEDELAMMKEQNQMLRNEILRQKAKEEAQALLSSAVSGMNEEGTGLAGAGAGAQDQGRIGEMVNHLQETCESKDEVLVRLFDLICLRESEVRDLEQNMGAIAAAMAPADASDGTALKMENDRLKQEIARKDQHIEALKGLINVQQQPAAGGGVRPVQATTAARPVARPVAGSTATTRIPAAGGAVRPSAGYSAAPATRAAPVARPAGAPLTRPAAPGGYSRY</sequence>
<dbReference type="PRINTS" id="PR00380">
    <property type="entry name" value="KINESINHEAVY"/>
</dbReference>
<keyword evidence="4" id="KW-0067">ATP-binding</keyword>
<dbReference type="InterPro" id="IPR036961">
    <property type="entry name" value="Kinesin_motor_dom_sf"/>
</dbReference>
<dbReference type="InterPro" id="IPR027640">
    <property type="entry name" value="Kinesin-like_fam"/>
</dbReference>
<feature type="region of interest" description="Disordered" evidence="6">
    <location>
        <begin position="689"/>
        <end position="731"/>
    </location>
</feature>